<dbReference type="Pfam" id="PF12464">
    <property type="entry name" value="Mac"/>
    <property type="match status" value="1"/>
</dbReference>
<dbReference type="FunFam" id="2.160.10.10:FF:000025">
    <property type="entry name" value="Hexapeptide-repeat containing-acetyltransferase"/>
    <property type="match status" value="1"/>
</dbReference>
<dbReference type="CDD" id="cd03357">
    <property type="entry name" value="LbH_MAT_GAT"/>
    <property type="match status" value="1"/>
</dbReference>
<evidence type="ECO:0000256" key="7">
    <source>
        <dbReference type="ARBA" id="ARBA00067695"/>
    </source>
</evidence>
<sequence length="199" mass="21866">MKTEKQKMLSSELYRANDAELVADKMRCRKAMRRLNQSLPETADWEEAKAELLPNAHKSVYIEPPFYCDYGDNIHVGESVFMNFNCTILDVAPVSIGNRVLMASNVQLLTAGHPLDVQRRVYDFVEYGLPITIENNVWLGGGVIVLPGVTIGENSIIGAGSVVTQDIPANVIAVGNPAKVLRVLTDEEKEDRGPLGQGL</sequence>
<dbReference type="InterPro" id="IPR011004">
    <property type="entry name" value="Trimer_LpxA-like_sf"/>
</dbReference>
<keyword evidence="2" id="KW-0536">Nodulation</keyword>
<evidence type="ECO:0000256" key="2">
    <source>
        <dbReference type="ARBA" id="ARBA00022458"/>
    </source>
</evidence>
<organism evidence="9 10">
    <name type="scientific">Enterovibrio nigricans DSM 22720</name>
    <dbReference type="NCBI Taxonomy" id="1121868"/>
    <lineage>
        <taxon>Bacteria</taxon>
        <taxon>Pseudomonadati</taxon>
        <taxon>Pseudomonadota</taxon>
        <taxon>Gammaproteobacteria</taxon>
        <taxon>Vibrionales</taxon>
        <taxon>Vibrionaceae</taxon>
        <taxon>Enterovibrio</taxon>
    </lineage>
</organism>
<dbReference type="Gene3D" id="2.160.10.10">
    <property type="entry name" value="Hexapeptide repeat proteins"/>
    <property type="match status" value="1"/>
</dbReference>
<dbReference type="EMBL" id="FUXU01000092">
    <property type="protein sequence ID" value="SKA67249.1"/>
    <property type="molecule type" value="Genomic_DNA"/>
</dbReference>
<comment type="function">
    <text evidence="6">Acetyltransferase implicated in the O-acetylation of Nod factors.</text>
</comment>
<dbReference type="RefSeq" id="WP_078754308.1">
    <property type="nucleotide sequence ID" value="NZ_FUXU01000092.1"/>
</dbReference>
<evidence type="ECO:0000259" key="8">
    <source>
        <dbReference type="SMART" id="SM01266"/>
    </source>
</evidence>
<reference evidence="10" key="1">
    <citation type="submission" date="2017-02" db="EMBL/GenBank/DDBJ databases">
        <authorList>
            <person name="Varghese N."/>
            <person name="Submissions S."/>
        </authorList>
    </citation>
    <scope>NUCLEOTIDE SEQUENCE [LARGE SCALE GENOMIC DNA]</scope>
    <source>
        <strain evidence="10">DSM 22720</strain>
    </source>
</reference>
<dbReference type="SUPFAM" id="SSF51161">
    <property type="entry name" value="Trimeric LpxA-like enzymes"/>
    <property type="match status" value="1"/>
</dbReference>
<keyword evidence="3 9" id="KW-0808">Transferase</keyword>
<name>A0A1T4VQP9_9GAMM</name>
<evidence type="ECO:0000256" key="6">
    <source>
        <dbReference type="ARBA" id="ARBA00055587"/>
    </source>
</evidence>
<evidence type="ECO:0000313" key="9">
    <source>
        <dbReference type="EMBL" id="SKA67249.1"/>
    </source>
</evidence>
<dbReference type="AlphaFoldDB" id="A0A1T4VQP9"/>
<dbReference type="Pfam" id="PF00132">
    <property type="entry name" value="Hexapep"/>
    <property type="match status" value="1"/>
</dbReference>
<keyword evidence="4" id="KW-0677">Repeat</keyword>
<evidence type="ECO:0000256" key="5">
    <source>
        <dbReference type="ARBA" id="ARBA00023315"/>
    </source>
</evidence>
<evidence type="ECO:0000313" key="10">
    <source>
        <dbReference type="Proteomes" id="UP000190162"/>
    </source>
</evidence>
<accession>A0A1T4VQP9</accession>
<dbReference type="PANTHER" id="PTHR23416:SF23">
    <property type="entry name" value="ACETYLTRANSFERASE C18B11.09C-RELATED"/>
    <property type="match status" value="1"/>
</dbReference>
<dbReference type="Proteomes" id="UP000190162">
    <property type="component" value="Unassembled WGS sequence"/>
</dbReference>
<dbReference type="OrthoDB" id="9815592at2"/>
<keyword evidence="10" id="KW-1185">Reference proteome</keyword>
<gene>
    <name evidence="9" type="ORF">SAMN02745132_04195</name>
</gene>
<proteinExistence type="inferred from homology"/>
<dbReference type="PANTHER" id="PTHR23416">
    <property type="entry name" value="SIALIC ACID SYNTHASE-RELATED"/>
    <property type="match status" value="1"/>
</dbReference>
<evidence type="ECO:0000256" key="4">
    <source>
        <dbReference type="ARBA" id="ARBA00022737"/>
    </source>
</evidence>
<dbReference type="PROSITE" id="PS00101">
    <property type="entry name" value="HEXAPEP_TRANSFERASES"/>
    <property type="match status" value="1"/>
</dbReference>
<dbReference type="InterPro" id="IPR018357">
    <property type="entry name" value="Hexapep_transf_CS"/>
</dbReference>
<dbReference type="GO" id="GO:0016407">
    <property type="term" value="F:acetyltransferase activity"/>
    <property type="evidence" value="ECO:0007669"/>
    <property type="project" value="InterPro"/>
</dbReference>
<protein>
    <recommendedName>
        <fullName evidence="7">Nodulation protein L</fullName>
    </recommendedName>
</protein>
<dbReference type="InterPro" id="IPR024688">
    <property type="entry name" value="Mac_dom"/>
</dbReference>
<comment type="similarity">
    <text evidence="1">Belongs to the transferase hexapeptide repeat family.</text>
</comment>
<dbReference type="InterPro" id="IPR051159">
    <property type="entry name" value="Hexapeptide_acetyltransf"/>
</dbReference>
<dbReference type="SMART" id="SM01266">
    <property type="entry name" value="Mac"/>
    <property type="match status" value="1"/>
</dbReference>
<keyword evidence="5" id="KW-0012">Acyltransferase</keyword>
<evidence type="ECO:0000256" key="1">
    <source>
        <dbReference type="ARBA" id="ARBA00007274"/>
    </source>
</evidence>
<dbReference type="InterPro" id="IPR001451">
    <property type="entry name" value="Hexapep"/>
</dbReference>
<evidence type="ECO:0000256" key="3">
    <source>
        <dbReference type="ARBA" id="ARBA00022679"/>
    </source>
</evidence>
<feature type="domain" description="Maltose/galactoside acetyltransferase" evidence="8">
    <location>
        <begin position="5"/>
        <end position="58"/>
    </location>
</feature>
<dbReference type="GO" id="GO:0008374">
    <property type="term" value="F:O-acyltransferase activity"/>
    <property type="evidence" value="ECO:0007669"/>
    <property type="project" value="TreeGrafter"/>
</dbReference>